<dbReference type="PROSITE" id="PS51257">
    <property type="entry name" value="PROKAR_LIPOPROTEIN"/>
    <property type="match status" value="1"/>
</dbReference>
<gene>
    <name evidence="1" type="ORF">CY34DRAFT_587303</name>
</gene>
<dbReference type="EMBL" id="KN835633">
    <property type="protein sequence ID" value="KIK35358.1"/>
    <property type="molecule type" value="Genomic_DNA"/>
</dbReference>
<dbReference type="InParanoid" id="A0A0D0ATU6"/>
<accession>A0A0D0ATU6</accession>
<dbReference type="Proteomes" id="UP000054485">
    <property type="component" value="Unassembled WGS sequence"/>
</dbReference>
<organism evidence="1 2">
    <name type="scientific">Suillus luteus UH-Slu-Lm8-n1</name>
    <dbReference type="NCBI Taxonomy" id="930992"/>
    <lineage>
        <taxon>Eukaryota</taxon>
        <taxon>Fungi</taxon>
        <taxon>Dikarya</taxon>
        <taxon>Basidiomycota</taxon>
        <taxon>Agaricomycotina</taxon>
        <taxon>Agaricomycetes</taxon>
        <taxon>Agaricomycetidae</taxon>
        <taxon>Boletales</taxon>
        <taxon>Suillineae</taxon>
        <taxon>Suillaceae</taxon>
        <taxon>Suillus</taxon>
    </lineage>
</organism>
<reference evidence="2" key="2">
    <citation type="submission" date="2015-01" db="EMBL/GenBank/DDBJ databases">
        <title>Evolutionary Origins and Diversification of the Mycorrhizal Mutualists.</title>
        <authorList>
            <consortium name="DOE Joint Genome Institute"/>
            <consortium name="Mycorrhizal Genomics Consortium"/>
            <person name="Kohler A."/>
            <person name="Kuo A."/>
            <person name="Nagy L.G."/>
            <person name="Floudas D."/>
            <person name="Copeland A."/>
            <person name="Barry K.W."/>
            <person name="Cichocki N."/>
            <person name="Veneault-Fourrey C."/>
            <person name="LaButti K."/>
            <person name="Lindquist E.A."/>
            <person name="Lipzen A."/>
            <person name="Lundell T."/>
            <person name="Morin E."/>
            <person name="Murat C."/>
            <person name="Riley R."/>
            <person name="Ohm R."/>
            <person name="Sun H."/>
            <person name="Tunlid A."/>
            <person name="Henrissat B."/>
            <person name="Grigoriev I.V."/>
            <person name="Hibbett D.S."/>
            <person name="Martin F."/>
        </authorList>
    </citation>
    <scope>NUCLEOTIDE SEQUENCE [LARGE SCALE GENOMIC DNA]</scope>
    <source>
        <strain evidence="2">UH-Slu-Lm8-n1</strain>
    </source>
</reference>
<proteinExistence type="predicted"/>
<sequence>MLRPLDPAHISSSPRSPINFPCPSLLQSCPIRVRNMHRTQLTSHCWHITAVFSNVVFPIIKYMDPILSPTSSGAFTAQELSGLWSCDPSFYNTLWISITSLSMVRLNSLMSVFSEV</sequence>
<protein>
    <submittedName>
        <fullName evidence="1">Uncharacterized protein</fullName>
    </submittedName>
</protein>
<dbReference type="AlphaFoldDB" id="A0A0D0ATU6"/>
<evidence type="ECO:0000313" key="1">
    <source>
        <dbReference type="EMBL" id="KIK35358.1"/>
    </source>
</evidence>
<dbReference type="HOGENOM" id="CLU_2098456_0_0_1"/>
<keyword evidence="2" id="KW-1185">Reference proteome</keyword>
<evidence type="ECO:0000313" key="2">
    <source>
        <dbReference type="Proteomes" id="UP000054485"/>
    </source>
</evidence>
<name>A0A0D0ATU6_9AGAM</name>
<reference evidence="1 2" key="1">
    <citation type="submission" date="2014-04" db="EMBL/GenBank/DDBJ databases">
        <authorList>
            <consortium name="DOE Joint Genome Institute"/>
            <person name="Kuo A."/>
            <person name="Ruytinx J."/>
            <person name="Rineau F."/>
            <person name="Colpaert J."/>
            <person name="Kohler A."/>
            <person name="Nagy L.G."/>
            <person name="Floudas D."/>
            <person name="Copeland A."/>
            <person name="Barry K.W."/>
            <person name="Cichocki N."/>
            <person name="Veneault-Fourrey C."/>
            <person name="LaButti K."/>
            <person name="Lindquist E.A."/>
            <person name="Lipzen A."/>
            <person name="Lundell T."/>
            <person name="Morin E."/>
            <person name="Murat C."/>
            <person name="Sun H."/>
            <person name="Tunlid A."/>
            <person name="Henrissat B."/>
            <person name="Grigoriev I.V."/>
            <person name="Hibbett D.S."/>
            <person name="Martin F."/>
            <person name="Nordberg H.P."/>
            <person name="Cantor M.N."/>
            <person name="Hua S.X."/>
        </authorList>
    </citation>
    <scope>NUCLEOTIDE SEQUENCE [LARGE SCALE GENOMIC DNA]</scope>
    <source>
        <strain evidence="1 2">UH-Slu-Lm8-n1</strain>
    </source>
</reference>